<dbReference type="InterPro" id="IPR006461">
    <property type="entry name" value="PLAC_motif_containing"/>
</dbReference>
<dbReference type="Pfam" id="PF04749">
    <property type="entry name" value="PLAC8"/>
    <property type="match status" value="1"/>
</dbReference>
<keyword evidence="2" id="KW-1185">Reference proteome</keyword>
<protein>
    <submittedName>
        <fullName evidence="1">Uncharacterized protein</fullName>
    </submittedName>
</protein>
<dbReference type="PANTHER" id="PTHR15907">
    <property type="entry name" value="DUF614 FAMILY PROTEIN-RELATED"/>
    <property type="match status" value="1"/>
</dbReference>
<organism evidence="1 2">
    <name type="scientific">Tritrichomonas musculus</name>
    <dbReference type="NCBI Taxonomy" id="1915356"/>
    <lineage>
        <taxon>Eukaryota</taxon>
        <taxon>Metamonada</taxon>
        <taxon>Parabasalia</taxon>
        <taxon>Tritrichomonadida</taxon>
        <taxon>Tritrichomonadidae</taxon>
        <taxon>Tritrichomonas</taxon>
    </lineage>
</organism>
<proteinExistence type="predicted"/>
<dbReference type="NCBIfam" id="TIGR01571">
    <property type="entry name" value="A_thal_Cys_rich"/>
    <property type="match status" value="1"/>
</dbReference>
<accession>A0ABR2GRW3</accession>
<reference evidence="1 2" key="1">
    <citation type="submission" date="2024-04" db="EMBL/GenBank/DDBJ databases">
        <title>Tritrichomonas musculus Genome.</title>
        <authorList>
            <person name="Alves-Ferreira E."/>
            <person name="Grigg M."/>
            <person name="Lorenzi H."/>
            <person name="Galac M."/>
        </authorList>
    </citation>
    <scope>NUCLEOTIDE SEQUENCE [LARGE SCALE GENOMIC DNA]</scope>
    <source>
        <strain evidence="1 2">EAF2021</strain>
    </source>
</reference>
<dbReference type="Proteomes" id="UP001470230">
    <property type="component" value="Unassembled WGS sequence"/>
</dbReference>
<gene>
    <name evidence="1" type="ORF">M9Y10_037622</name>
</gene>
<evidence type="ECO:0000313" key="2">
    <source>
        <dbReference type="Proteomes" id="UP001470230"/>
    </source>
</evidence>
<evidence type="ECO:0000313" key="1">
    <source>
        <dbReference type="EMBL" id="KAK8836685.1"/>
    </source>
</evidence>
<dbReference type="EMBL" id="JAPFFF010000064">
    <property type="protein sequence ID" value="KAK8836685.1"/>
    <property type="molecule type" value="Genomic_DNA"/>
</dbReference>
<sequence>MSYGGGLFHCFSDCSVCIYGFFCSCCLNAQNHATIRNESCSICHVVNITSEYWIRKAMHSKAGEPTDQDCGDCIQANFCFACAVCQDARGLKAG</sequence>
<name>A0ABR2GRW3_9EUKA</name>
<comment type="caution">
    <text evidence="1">The sequence shown here is derived from an EMBL/GenBank/DDBJ whole genome shotgun (WGS) entry which is preliminary data.</text>
</comment>